<dbReference type="PANTHER" id="PTHR46558:SF11">
    <property type="entry name" value="HTH-TYPE TRANSCRIPTIONAL REGULATOR XRE"/>
    <property type="match status" value="1"/>
</dbReference>
<dbReference type="EMBL" id="VTOZ01000010">
    <property type="protein sequence ID" value="TYZ29124.1"/>
    <property type="molecule type" value="Genomic_DNA"/>
</dbReference>
<dbReference type="Pfam" id="PF01381">
    <property type="entry name" value="HTH_3"/>
    <property type="match status" value="1"/>
</dbReference>
<keyword evidence="2" id="KW-1133">Transmembrane helix</keyword>
<accession>A0A5D6WS29</accession>
<evidence type="ECO:0000313" key="5">
    <source>
        <dbReference type="Proteomes" id="UP000322783"/>
    </source>
</evidence>
<dbReference type="PROSITE" id="PS50943">
    <property type="entry name" value="HTH_CROC1"/>
    <property type="match status" value="1"/>
</dbReference>
<dbReference type="AlphaFoldDB" id="A0A5D6WS29"/>
<evidence type="ECO:0000259" key="3">
    <source>
        <dbReference type="PROSITE" id="PS50943"/>
    </source>
</evidence>
<dbReference type="SMART" id="SM00530">
    <property type="entry name" value="HTH_XRE"/>
    <property type="match status" value="1"/>
</dbReference>
<dbReference type="Proteomes" id="UP000322783">
    <property type="component" value="Unassembled WGS sequence"/>
</dbReference>
<keyword evidence="2" id="KW-0472">Membrane</keyword>
<reference evidence="4 5" key="1">
    <citation type="submission" date="2019-08" db="EMBL/GenBank/DDBJ databases">
        <title>Selenomonas sp. mPRGC5 and Selenomonas sp. mPRGC8 isolated from ruminal fluid of dairy goat (Capra hircus).</title>
        <authorList>
            <person name="Poothong S."/>
            <person name="Nuengjamnong C."/>
            <person name="Tanasupawat S."/>
        </authorList>
    </citation>
    <scope>NUCLEOTIDE SEQUENCE [LARGE SCALE GENOMIC DNA]</scope>
    <source>
        <strain evidence="5">mPRGC8</strain>
    </source>
</reference>
<keyword evidence="2" id="KW-0812">Transmembrane</keyword>
<dbReference type="SUPFAM" id="SSF47413">
    <property type="entry name" value="lambda repressor-like DNA-binding domains"/>
    <property type="match status" value="1"/>
</dbReference>
<dbReference type="CDD" id="cd00093">
    <property type="entry name" value="HTH_XRE"/>
    <property type="match status" value="1"/>
</dbReference>
<dbReference type="GO" id="GO:0003677">
    <property type="term" value="F:DNA binding"/>
    <property type="evidence" value="ECO:0007669"/>
    <property type="project" value="UniProtKB-KW"/>
</dbReference>
<comment type="caution">
    <text evidence="4">The sequence shown here is derived from an EMBL/GenBank/DDBJ whole genome shotgun (WGS) entry which is preliminary data.</text>
</comment>
<evidence type="ECO:0000256" key="1">
    <source>
        <dbReference type="ARBA" id="ARBA00023125"/>
    </source>
</evidence>
<evidence type="ECO:0000256" key="2">
    <source>
        <dbReference type="SAM" id="Phobius"/>
    </source>
</evidence>
<dbReference type="PANTHER" id="PTHR46558">
    <property type="entry name" value="TRACRIPTIONAL REGULATORY PROTEIN-RELATED-RELATED"/>
    <property type="match status" value="1"/>
</dbReference>
<sequence>MVLVNETSYLPFLQTALLQTLFSSPRTLHKKLHFVSYIYIMFHIATLIICFITNQVNVLHFIMAQKRFFHKSFHIIVGRFLNKVVMNINKHLLEWRELHDLKQQQVADAIGVSRSTYANYEACKRSPDIETLTKLADFYGISLDALVGHKTKQSDEASLPPLARRMLQSFDKLSKRMQERYIAHMALDVEIETVTDVPKILYDTVAEKNTKK</sequence>
<proteinExistence type="predicted"/>
<protein>
    <submittedName>
        <fullName evidence="4">Helix-turn-helix transcriptional regulator</fullName>
    </submittedName>
</protein>
<feature type="transmembrane region" description="Helical" evidence="2">
    <location>
        <begin position="37"/>
        <end position="62"/>
    </location>
</feature>
<evidence type="ECO:0000313" key="4">
    <source>
        <dbReference type="EMBL" id="TYZ29124.1"/>
    </source>
</evidence>
<organism evidence="4 5">
    <name type="scientific">Selenomonas caprae</name>
    <dbReference type="NCBI Taxonomy" id="2606905"/>
    <lineage>
        <taxon>Bacteria</taxon>
        <taxon>Bacillati</taxon>
        <taxon>Bacillota</taxon>
        <taxon>Negativicutes</taxon>
        <taxon>Selenomonadales</taxon>
        <taxon>Selenomonadaceae</taxon>
        <taxon>Selenomonas</taxon>
    </lineage>
</organism>
<gene>
    <name evidence="4" type="ORF">FZ041_06155</name>
</gene>
<dbReference type="InterPro" id="IPR001387">
    <property type="entry name" value="Cro/C1-type_HTH"/>
</dbReference>
<keyword evidence="5" id="KW-1185">Reference proteome</keyword>
<dbReference type="Gene3D" id="1.10.260.40">
    <property type="entry name" value="lambda repressor-like DNA-binding domains"/>
    <property type="match status" value="1"/>
</dbReference>
<feature type="domain" description="HTH cro/C1-type" evidence="3">
    <location>
        <begin position="92"/>
        <end position="146"/>
    </location>
</feature>
<dbReference type="InterPro" id="IPR010982">
    <property type="entry name" value="Lambda_DNA-bd_dom_sf"/>
</dbReference>
<name>A0A5D6WS29_9FIRM</name>
<keyword evidence="1" id="KW-0238">DNA-binding</keyword>